<sequence length="65" mass="7381">MRAAFPDKIRDINKLYIDESKTNNLPIFRLARRSTLILISDSLRDILESAKLQGVELKPAEGHST</sequence>
<protein>
    <recommendedName>
        <fullName evidence="1">Immunity MXAN-0049 protein domain-containing protein</fullName>
    </recommendedName>
</protein>
<dbReference type="InterPro" id="IPR012433">
    <property type="entry name" value="Imm11"/>
</dbReference>
<feature type="domain" description="Immunity MXAN-0049 protein" evidence="1">
    <location>
        <begin position="11"/>
        <end position="60"/>
    </location>
</feature>
<evidence type="ECO:0000259" key="1">
    <source>
        <dbReference type="Pfam" id="PF07791"/>
    </source>
</evidence>
<dbReference type="EMBL" id="AHON02000039">
    <property type="protein sequence ID" value="EKO34074.1"/>
    <property type="molecule type" value="Genomic_DNA"/>
</dbReference>
<evidence type="ECO:0000313" key="3">
    <source>
        <dbReference type="Proteomes" id="UP000006329"/>
    </source>
</evidence>
<organism evidence="2 3">
    <name type="scientific">Leptospira santarosai str. MOR084</name>
    <dbReference type="NCBI Taxonomy" id="1049984"/>
    <lineage>
        <taxon>Bacteria</taxon>
        <taxon>Pseudomonadati</taxon>
        <taxon>Spirochaetota</taxon>
        <taxon>Spirochaetia</taxon>
        <taxon>Leptospirales</taxon>
        <taxon>Leptospiraceae</taxon>
        <taxon>Leptospira</taxon>
    </lineage>
</organism>
<reference evidence="2" key="1">
    <citation type="submission" date="2012-10" db="EMBL/GenBank/DDBJ databases">
        <authorList>
            <person name="Harkins D.M."/>
            <person name="Durkin A.S."/>
            <person name="Brinkac L.M."/>
            <person name="Haft D.H."/>
            <person name="Selengut J.D."/>
            <person name="Sanka R."/>
            <person name="DePew J."/>
            <person name="Purushe J."/>
            <person name="Matthias M.A."/>
            <person name="Vinetz J.M."/>
            <person name="Sutton G.G."/>
            <person name="Nierman W.C."/>
            <person name="Fouts D.E."/>
        </authorList>
    </citation>
    <scope>NUCLEOTIDE SEQUENCE [LARGE SCALE GENOMIC DNA]</scope>
    <source>
        <strain evidence="2">MOR084</strain>
    </source>
</reference>
<keyword evidence="3" id="KW-1185">Reference proteome</keyword>
<comment type="caution">
    <text evidence="2">The sequence shown here is derived from an EMBL/GenBank/DDBJ whole genome shotgun (WGS) entry which is preliminary data.</text>
</comment>
<accession>A0A0E2BFT9</accession>
<proteinExistence type="predicted"/>
<dbReference type="Proteomes" id="UP000006329">
    <property type="component" value="Unassembled WGS sequence"/>
</dbReference>
<name>A0A0E2BFT9_9LEPT</name>
<dbReference type="AlphaFoldDB" id="A0A0E2BFT9"/>
<gene>
    <name evidence="2" type="ORF">LEP1GSC179_3673</name>
</gene>
<evidence type="ECO:0000313" key="2">
    <source>
        <dbReference type="EMBL" id="EKO34074.1"/>
    </source>
</evidence>
<dbReference type="Pfam" id="PF07791">
    <property type="entry name" value="Imm11"/>
    <property type="match status" value="1"/>
</dbReference>